<dbReference type="SUPFAM" id="SSF57716">
    <property type="entry name" value="Glucocorticoid receptor-like (DNA-binding domain)"/>
    <property type="match status" value="1"/>
</dbReference>
<name>A0A0B7ND87_9FUNG</name>
<feature type="domain" description="Rho-GAP" evidence="7">
    <location>
        <begin position="542"/>
        <end position="739"/>
    </location>
</feature>
<organism evidence="8 9">
    <name type="scientific">Parasitella parasitica</name>
    <dbReference type="NCBI Taxonomy" id="35722"/>
    <lineage>
        <taxon>Eukaryota</taxon>
        <taxon>Fungi</taxon>
        <taxon>Fungi incertae sedis</taxon>
        <taxon>Mucoromycota</taxon>
        <taxon>Mucoromycotina</taxon>
        <taxon>Mucoromycetes</taxon>
        <taxon>Mucorales</taxon>
        <taxon>Mucorineae</taxon>
        <taxon>Mucoraceae</taxon>
        <taxon>Parasitella</taxon>
    </lineage>
</organism>
<dbReference type="PROSITE" id="PS50238">
    <property type="entry name" value="RHOGAP"/>
    <property type="match status" value="1"/>
</dbReference>
<sequence>MMDFISCQQDYYQHVQFKCHSCRGTISSDDFSVIDGRKYHRGCLKCPGCAISDDTMPLQPSQPLMYSYNDRPYCRYHYSLIRGTACAGCGQTVYDQKEELENWHTECYMMKKYYHVQLADLQSPSDDHTSSRQLLERRQHQVEHLRFKIWNVVSQFEDESARMISNIAISYHPDQPEKTWQSLVTQIHALFSVVDLLFAHSAQQPSYTEYVESLTSCLLHLLESPHSATQNRVRMATQLSTNIRHLVRLGLQQAITLERNIRVDIIDDMLALLADKQCLKSLNLPCLNHHIQLLTMATARRLCPGKRPDETQLYKPTINQHERDSALSLENTSQPKMMSDHTLSRSKSNNAVNSTKTTISRMETFKRALTTSRRKNSPNACSGSTTTQALYISLPDVEQLNRYHTTPPLSPPTGSTVASDSNLYHHQISSATALPDLNLKQDCVIRHIAVLHVESHVEDAVLDDLLSMLSKKPSSAAASLWGKLKTHILTPTAEYPPSSPAASIAEKRIGVSLCNLSNGSLKSQASSPSSSGSFDRWKSHCPAVDACFSSNSLVPGFLQDCITALIDRGITTEGIFRKNGNIRGLKDMCDALDSQPNRQSWADLFRNQSSIQLAAFIKRFLRELPEPLLSWRLYKLFIMSSKATTLIGALNIIHYAVCILPKPNRDILLTLLALLHWVAQHSCSNKMDFENLARVMAPNILYASHEKKQQKTYDLMDISTCHGEIWVVSTMIQYYDRFFKVPNHFSMLLEDPKMTDYTGTHSIDLANPKHFANSFEGLLKIKKDAAISATHSLILPPSPSHSSSK</sequence>
<proteinExistence type="predicted"/>
<keyword evidence="4" id="KW-0440">LIM domain</keyword>
<dbReference type="GO" id="GO:0030833">
    <property type="term" value="P:regulation of actin filament polymerization"/>
    <property type="evidence" value="ECO:0007669"/>
    <property type="project" value="TreeGrafter"/>
</dbReference>
<feature type="region of interest" description="Disordered" evidence="5">
    <location>
        <begin position="307"/>
        <end position="355"/>
    </location>
</feature>
<dbReference type="GO" id="GO:0051056">
    <property type="term" value="P:regulation of small GTPase mediated signal transduction"/>
    <property type="evidence" value="ECO:0007669"/>
    <property type="project" value="TreeGrafter"/>
</dbReference>
<dbReference type="OrthoDB" id="20689at2759"/>
<dbReference type="Gene3D" id="2.10.110.10">
    <property type="entry name" value="Cysteine Rich Protein"/>
    <property type="match status" value="1"/>
</dbReference>
<evidence type="ECO:0000256" key="4">
    <source>
        <dbReference type="PROSITE-ProRule" id="PRU00125"/>
    </source>
</evidence>
<keyword evidence="1" id="KW-0343">GTPase activation</keyword>
<keyword evidence="3 4" id="KW-0862">Zinc</keyword>
<accession>A0A0B7ND87</accession>
<dbReference type="GO" id="GO:0005737">
    <property type="term" value="C:cytoplasm"/>
    <property type="evidence" value="ECO:0007669"/>
    <property type="project" value="TreeGrafter"/>
</dbReference>
<dbReference type="InterPro" id="IPR008936">
    <property type="entry name" value="Rho_GTPase_activation_prot"/>
</dbReference>
<evidence type="ECO:0000259" key="7">
    <source>
        <dbReference type="PROSITE" id="PS50238"/>
    </source>
</evidence>
<dbReference type="STRING" id="35722.A0A0B7ND87"/>
<evidence type="ECO:0000256" key="3">
    <source>
        <dbReference type="ARBA" id="ARBA00022833"/>
    </source>
</evidence>
<dbReference type="Proteomes" id="UP000054107">
    <property type="component" value="Unassembled WGS sequence"/>
</dbReference>
<dbReference type="EMBL" id="LN733168">
    <property type="protein sequence ID" value="CEP16466.1"/>
    <property type="molecule type" value="Genomic_DNA"/>
</dbReference>
<evidence type="ECO:0000256" key="1">
    <source>
        <dbReference type="ARBA" id="ARBA00022468"/>
    </source>
</evidence>
<evidence type="ECO:0000313" key="8">
    <source>
        <dbReference type="EMBL" id="CEP16466.1"/>
    </source>
</evidence>
<protein>
    <recommendedName>
        <fullName evidence="10">Rho-GAP domain-containing protein</fullName>
    </recommendedName>
</protein>
<evidence type="ECO:0000256" key="2">
    <source>
        <dbReference type="ARBA" id="ARBA00022723"/>
    </source>
</evidence>
<dbReference type="InterPro" id="IPR000198">
    <property type="entry name" value="RhoGAP_dom"/>
</dbReference>
<dbReference type="AlphaFoldDB" id="A0A0B7ND87"/>
<dbReference type="GO" id="GO:0005096">
    <property type="term" value="F:GTPase activator activity"/>
    <property type="evidence" value="ECO:0007669"/>
    <property type="project" value="UniProtKB-KW"/>
</dbReference>
<dbReference type="Pfam" id="PF00412">
    <property type="entry name" value="LIM"/>
    <property type="match status" value="1"/>
</dbReference>
<evidence type="ECO:0008006" key="10">
    <source>
        <dbReference type="Google" id="ProtNLM"/>
    </source>
</evidence>
<reference evidence="8 9" key="1">
    <citation type="submission" date="2014-09" db="EMBL/GenBank/DDBJ databases">
        <authorList>
            <person name="Ellenberger Sabrina"/>
        </authorList>
    </citation>
    <scope>NUCLEOTIDE SEQUENCE [LARGE SCALE GENOMIC DNA]</scope>
    <source>
        <strain evidence="8 9">CBS 412.66</strain>
    </source>
</reference>
<dbReference type="SMART" id="SM00132">
    <property type="entry name" value="LIM"/>
    <property type="match status" value="1"/>
</dbReference>
<dbReference type="PANTHER" id="PTHR14963:SF1">
    <property type="entry name" value="RHO GTPASE-ACTIVATING PROTEIN CONUNDRUM"/>
    <property type="match status" value="1"/>
</dbReference>
<gene>
    <name evidence="8" type="primary">PARPA_10732.1 scaffold 41683</name>
</gene>
<evidence type="ECO:0000256" key="5">
    <source>
        <dbReference type="SAM" id="MobiDB-lite"/>
    </source>
</evidence>
<dbReference type="CDD" id="cd08368">
    <property type="entry name" value="LIM"/>
    <property type="match status" value="1"/>
</dbReference>
<dbReference type="GO" id="GO:0007165">
    <property type="term" value="P:signal transduction"/>
    <property type="evidence" value="ECO:0007669"/>
    <property type="project" value="InterPro"/>
</dbReference>
<dbReference type="Pfam" id="PF00620">
    <property type="entry name" value="RhoGAP"/>
    <property type="match status" value="1"/>
</dbReference>
<keyword evidence="9" id="KW-1185">Reference proteome</keyword>
<dbReference type="SMART" id="SM00324">
    <property type="entry name" value="RhoGAP"/>
    <property type="match status" value="1"/>
</dbReference>
<dbReference type="PANTHER" id="PTHR14963">
    <property type="entry name" value="RHO GTPASE ACTIVATING PROTEIN 18,19-RELATED"/>
    <property type="match status" value="1"/>
</dbReference>
<evidence type="ECO:0000313" key="9">
    <source>
        <dbReference type="Proteomes" id="UP000054107"/>
    </source>
</evidence>
<keyword evidence="2 4" id="KW-0479">Metal-binding</keyword>
<feature type="domain" description="LIM zinc-binding" evidence="6">
    <location>
        <begin position="17"/>
        <end position="84"/>
    </location>
</feature>
<dbReference type="PROSITE" id="PS50023">
    <property type="entry name" value="LIM_DOMAIN_2"/>
    <property type="match status" value="1"/>
</dbReference>
<dbReference type="SUPFAM" id="SSF48350">
    <property type="entry name" value="GTPase activation domain, GAP"/>
    <property type="match status" value="1"/>
</dbReference>
<evidence type="ECO:0000259" key="6">
    <source>
        <dbReference type="PROSITE" id="PS50023"/>
    </source>
</evidence>
<dbReference type="InterPro" id="IPR001781">
    <property type="entry name" value="Znf_LIM"/>
</dbReference>
<dbReference type="Gene3D" id="1.10.555.10">
    <property type="entry name" value="Rho GTPase activation protein"/>
    <property type="match status" value="1"/>
</dbReference>
<feature type="compositionally biased region" description="Polar residues" evidence="5">
    <location>
        <begin position="345"/>
        <end position="355"/>
    </location>
</feature>
<dbReference type="GO" id="GO:0046872">
    <property type="term" value="F:metal ion binding"/>
    <property type="evidence" value="ECO:0007669"/>
    <property type="project" value="UniProtKB-KW"/>
</dbReference>